<dbReference type="AlphaFoldDB" id="A0AAV1BDA4"/>
<dbReference type="EMBL" id="OX451741">
    <property type="protein sequence ID" value="CAI8619708.1"/>
    <property type="molecule type" value="Genomic_DNA"/>
</dbReference>
<proteinExistence type="predicted"/>
<accession>A0AAV1BDA4</accession>
<name>A0AAV1BDA4_VICFA</name>
<evidence type="ECO:0000313" key="2">
    <source>
        <dbReference type="Proteomes" id="UP001157006"/>
    </source>
</evidence>
<evidence type="ECO:0000313" key="1">
    <source>
        <dbReference type="EMBL" id="CAI8619708.1"/>
    </source>
</evidence>
<organism evidence="1 2">
    <name type="scientific">Vicia faba</name>
    <name type="common">Broad bean</name>
    <name type="synonym">Faba vulgaris</name>
    <dbReference type="NCBI Taxonomy" id="3906"/>
    <lineage>
        <taxon>Eukaryota</taxon>
        <taxon>Viridiplantae</taxon>
        <taxon>Streptophyta</taxon>
        <taxon>Embryophyta</taxon>
        <taxon>Tracheophyta</taxon>
        <taxon>Spermatophyta</taxon>
        <taxon>Magnoliopsida</taxon>
        <taxon>eudicotyledons</taxon>
        <taxon>Gunneridae</taxon>
        <taxon>Pentapetalae</taxon>
        <taxon>rosids</taxon>
        <taxon>fabids</taxon>
        <taxon>Fabales</taxon>
        <taxon>Fabaceae</taxon>
        <taxon>Papilionoideae</taxon>
        <taxon>50 kb inversion clade</taxon>
        <taxon>NPAAA clade</taxon>
        <taxon>Hologalegina</taxon>
        <taxon>IRL clade</taxon>
        <taxon>Fabeae</taxon>
        <taxon>Vicia</taxon>
    </lineage>
</organism>
<keyword evidence="2" id="KW-1185">Reference proteome</keyword>
<sequence>MASAIYLCLCSPRSDSPSSRFISIHDSLCFTRSSSTFYFSHSYLILSILRFEIENGNWIYENLPENVRRVFDGVKIKHRNKNVSRLKRLRRNESDEEVLLCSFQRENEIEGDSYVVMLLRLQRADYLDYDEGLKHERPEMLVHVDLRT</sequence>
<reference evidence="1 2" key="1">
    <citation type="submission" date="2023-01" db="EMBL/GenBank/DDBJ databases">
        <authorList>
            <person name="Kreplak J."/>
        </authorList>
    </citation>
    <scope>NUCLEOTIDE SEQUENCE [LARGE SCALE GENOMIC DNA]</scope>
</reference>
<gene>
    <name evidence="1" type="ORF">VFH_VI184280</name>
</gene>
<dbReference type="Proteomes" id="UP001157006">
    <property type="component" value="Chromosome 6"/>
</dbReference>
<protein>
    <submittedName>
        <fullName evidence="1">Uncharacterized protein</fullName>
    </submittedName>
</protein>